<reference evidence="1" key="1">
    <citation type="journal article" date="2021" name="Proc. Natl. Acad. Sci. U.S.A.">
        <title>A Catalog of Tens of Thousands of Viruses from Human Metagenomes Reveals Hidden Associations with Chronic Diseases.</title>
        <authorList>
            <person name="Tisza M.J."/>
            <person name="Buck C.B."/>
        </authorList>
    </citation>
    <scope>NUCLEOTIDE SEQUENCE</scope>
    <source>
        <strain evidence="1">CtAUQ2</strain>
    </source>
</reference>
<organism evidence="1">
    <name type="scientific">Siphoviridae sp. ctAUQ2</name>
    <dbReference type="NCBI Taxonomy" id="2826182"/>
    <lineage>
        <taxon>Viruses</taxon>
        <taxon>Duplodnaviria</taxon>
        <taxon>Heunggongvirae</taxon>
        <taxon>Uroviricota</taxon>
        <taxon>Caudoviricetes</taxon>
    </lineage>
</organism>
<dbReference type="EMBL" id="BK015022">
    <property type="protein sequence ID" value="DAD87521.1"/>
    <property type="molecule type" value="Genomic_DNA"/>
</dbReference>
<evidence type="ECO:0000313" key="1">
    <source>
        <dbReference type="EMBL" id="DAD87521.1"/>
    </source>
</evidence>
<protein>
    <submittedName>
        <fullName evidence="1">Uncharacterized protein</fullName>
    </submittedName>
</protein>
<accession>A0A8S5MYV7</accession>
<sequence length="108" mass="12911">MDLHIRERLLIPTILPEKGNFMDFNLKKSIVKKVALTEQDRADYEIVEKKEERRIEWNVQKDIETPLVVEFSHDELAYLQRACEAISEQQLPDEVWAMVEHIYDEIQK</sequence>
<name>A0A8S5MYV7_9CAUD</name>
<proteinExistence type="predicted"/>